<feature type="transmembrane region" description="Helical" evidence="1">
    <location>
        <begin position="214"/>
        <end position="233"/>
    </location>
</feature>
<dbReference type="EMBL" id="BSNS01000004">
    <property type="protein sequence ID" value="GLQ53563.1"/>
    <property type="molecule type" value="Genomic_DNA"/>
</dbReference>
<feature type="transmembrane region" description="Helical" evidence="1">
    <location>
        <begin position="185"/>
        <end position="202"/>
    </location>
</feature>
<evidence type="ECO:0000313" key="2">
    <source>
        <dbReference type="EMBL" id="GLQ53563.1"/>
    </source>
</evidence>
<comment type="caution">
    <text evidence="2">The sequence shown here is derived from an EMBL/GenBank/DDBJ whole genome shotgun (WGS) entry which is preliminary data.</text>
</comment>
<feature type="transmembrane region" description="Helical" evidence="1">
    <location>
        <begin position="396"/>
        <end position="414"/>
    </location>
</feature>
<keyword evidence="3" id="KW-1185">Reference proteome</keyword>
<feature type="transmembrane region" description="Helical" evidence="1">
    <location>
        <begin position="420"/>
        <end position="437"/>
    </location>
</feature>
<evidence type="ECO:0008006" key="4">
    <source>
        <dbReference type="Google" id="ProtNLM"/>
    </source>
</evidence>
<proteinExistence type="predicted"/>
<feature type="transmembrane region" description="Helical" evidence="1">
    <location>
        <begin position="265"/>
        <end position="283"/>
    </location>
</feature>
<protein>
    <recommendedName>
        <fullName evidence="4">Glycosyltransferase RgtA/B/C/D-like domain-containing protein</fullName>
    </recommendedName>
</protein>
<feature type="transmembrane region" description="Helical" evidence="1">
    <location>
        <begin position="290"/>
        <end position="323"/>
    </location>
</feature>
<name>A0ABQ5W0M4_9HYPH</name>
<feature type="transmembrane region" description="Helical" evidence="1">
    <location>
        <begin position="162"/>
        <end position="179"/>
    </location>
</feature>
<feature type="transmembrane region" description="Helical" evidence="1">
    <location>
        <begin position="81"/>
        <end position="98"/>
    </location>
</feature>
<keyword evidence="1" id="KW-1133">Transmembrane helix</keyword>
<keyword evidence="1" id="KW-0812">Transmembrane</keyword>
<evidence type="ECO:0000313" key="3">
    <source>
        <dbReference type="Proteomes" id="UP001156691"/>
    </source>
</evidence>
<reference evidence="3" key="1">
    <citation type="journal article" date="2019" name="Int. J. Syst. Evol. Microbiol.">
        <title>The Global Catalogue of Microorganisms (GCM) 10K type strain sequencing project: providing services to taxonomists for standard genome sequencing and annotation.</title>
        <authorList>
            <consortium name="The Broad Institute Genomics Platform"/>
            <consortium name="The Broad Institute Genome Sequencing Center for Infectious Disease"/>
            <person name="Wu L."/>
            <person name="Ma J."/>
        </authorList>
    </citation>
    <scope>NUCLEOTIDE SEQUENCE [LARGE SCALE GENOMIC DNA]</scope>
    <source>
        <strain evidence="3">NBRC 112416</strain>
    </source>
</reference>
<gene>
    <name evidence="2" type="ORF">GCM10010862_08220</name>
</gene>
<feature type="transmembrane region" description="Helical" evidence="1">
    <location>
        <begin position="363"/>
        <end position="384"/>
    </location>
</feature>
<sequence length="610" mass="66285">MSDTTTAAQRTSLPVAAPMTLLIAGLTLWAAGLRDIEPAAMNDLGLASVLTWRIWAAGALLTIGFCLSLRTASVGTSLPYLQLVGLTVVLHGTPAIAYETLRYSWAWKHIGIVDFIQRHGSPDPEAAFLAVYHNWPGFFLAAAWLSDLFALTPLALAGLARFFPLVLNLAYLIVVPQILRRFTTHARLVWTATCLFLLGNWIGQDYFSPQGSAYLMYLGVLALCLGPLAPTPGTRSSWISPSPALARYRSIVSRGLPSVDGTHRWGRIVASATALALILAVVVTHQLTPLLLICALAGLWAIGRLTIGYFLFAVVAELLWLFYFADPYVSLAIGEVVAEFGSVGAEALGKMVSLDTVSPGQRWVSIASRTLTGTIVVMAFAGFVRRLLEGFRDGPAVVLALAPAPLLLATSYGGEVLFRLYFYALPFLAYFAAALFFPSQTSSRPPNTLVLLCPVILALMLGFVLANNGKDRQYWFSKAEVAAAAWLYEHAEAGSLLIEGSRNYPSQFRNYENFVYVPLSEEAPDVREKILEQPEEVLGRWLSGYEHGYVMITRSQKAGVDDLGIMPTGALDKIEQALTASPSFRLIHATSDARIFVLRTTTAMTGSGEN</sequence>
<keyword evidence="1" id="KW-0472">Membrane</keyword>
<feature type="transmembrane region" description="Helical" evidence="1">
    <location>
        <begin position="449"/>
        <end position="466"/>
    </location>
</feature>
<feature type="transmembrane region" description="Helical" evidence="1">
    <location>
        <begin position="12"/>
        <end position="32"/>
    </location>
</feature>
<feature type="transmembrane region" description="Helical" evidence="1">
    <location>
        <begin position="52"/>
        <end position="69"/>
    </location>
</feature>
<dbReference type="RefSeq" id="WP_284339008.1">
    <property type="nucleotide sequence ID" value="NZ_BSNS01000004.1"/>
</dbReference>
<dbReference type="Proteomes" id="UP001156691">
    <property type="component" value="Unassembled WGS sequence"/>
</dbReference>
<evidence type="ECO:0000256" key="1">
    <source>
        <dbReference type="SAM" id="Phobius"/>
    </source>
</evidence>
<accession>A0ABQ5W0M4</accession>
<organism evidence="2 3">
    <name type="scientific">Devosia nitrariae</name>
    <dbReference type="NCBI Taxonomy" id="2071872"/>
    <lineage>
        <taxon>Bacteria</taxon>
        <taxon>Pseudomonadati</taxon>
        <taxon>Pseudomonadota</taxon>
        <taxon>Alphaproteobacteria</taxon>
        <taxon>Hyphomicrobiales</taxon>
        <taxon>Devosiaceae</taxon>
        <taxon>Devosia</taxon>
    </lineage>
</organism>